<dbReference type="InterPro" id="IPR031475">
    <property type="entry name" value="NBD_C"/>
</dbReference>
<evidence type="ECO:0000256" key="3">
    <source>
        <dbReference type="ARBA" id="ARBA00022741"/>
    </source>
</evidence>
<dbReference type="RefSeq" id="WP_118039915.1">
    <property type="nucleotide sequence ID" value="NZ_JACOQE010000005.1"/>
</dbReference>
<evidence type="ECO:0000256" key="6">
    <source>
        <dbReference type="ARBA" id="ARBA00023277"/>
    </source>
</evidence>
<keyword evidence="4 9" id="KW-0418">Kinase</keyword>
<evidence type="ECO:0000313" key="9">
    <source>
        <dbReference type="EMBL" id="MBC5740834.1"/>
    </source>
</evidence>
<keyword evidence="10" id="KW-1185">Reference proteome</keyword>
<keyword evidence="2" id="KW-0808">Transferase</keyword>
<proteinExistence type="inferred from homology"/>
<dbReference type="Gene3D" id="3.40.50.10840">
    <property type="entry name" value="Putative sugar-binding, N-terminal domain"/>
    <property type="match status" value="1"/>
</dbReference>
<keyword evidence="3" id="KW-0547">Nucleotide-binding</keyword>
<feature type="domain" description="Four-carbon acid sugar kinase N-terminal" evidence="7">
    <location>
        <begin position="4"/>
        <end position="235"/>
    </location>
</feature>
<organism evidence="9 10">
    <name type="scientific">Blautia intestinalis</name>
    <dbReference type="NCBI Taxonomy" id="2763028"/>
    <lineage>
        <taxon>Bacteria</taxon>
        <taxon>Bacillati</taxon>
        <taxon>Bacillota</taxon>
        <taxon>Clostridia</taxon>
        <taxon>Lachnospirales</taxon>
        <taxon>Lachnospiraceae</taxon>
        <taxon>Blautia</taxon>
    </lineage>
</organism>
<evidence type="ECO:0000259" key="8">
    <source>
        <dbReference type="Pfam" id="PF17042"/>
    </source>
</evidence>
<name>A0ABR7I2V1_9FIRM</name>
<evidence type="ECO:0000256" key="5">
    <source>
        <dbReference type="ARBA" id="ARBA00022840"/>
    </source>
</evidence>
<dbReference type="InterPro" id="IPR042213">
    <property type="entry name" value="NBD_C_sf"/>
</dbReference>
<gene>
    <name evidence="9" type="ORF">H8Z79_10295</name>
</gene>
<dbReference type="InterPro" id="IPR037051">
    <property type="entry name" value="4-carb_acid_sugar_kinase_N_sf"/>
</dbReference>
<sequence>MAYLGIVADDLTGATTTGVLLARSGVKTKVYFHEEAVNKTTDASEKEAEGAIVISSNSRAYKPEKAYETVKFATEVLVGQGCRYFQKRIDTTMRGSIGTEIDAMLSVLGENVVAVVVPAMPKSRRILVGGYSIIDGTALVNTPVAKDVRTPVTENYIPRLLETQTKENVALIPLEKVLKGSLAVVEDMREKRANGSRVLVADAITEQDVTVIAEACMKLQWNILSVDPGPFTAELARQRGLAGQEQDGLYSLNVKEKASVKPGRTVLVAAGSATEVTKRQMQKLFEKTDAHQISVDPVRLLSGAEEAEKEIVKAAEDAIEILKNQSNVPVVVFETALHGTLLDLDAEDKKHGYPNGMSADKINEGLGMIVKKVLNTCGKSRIAGLYMTGGDTMVHVCRMLGTECLEVLDYVIPQTDVSKLADGKYQGMTVIGKGGMTGYNEIAEDIVNALLK</sequence>
<dbReference type="GO" id="GO:0016301">
    <property type="term" value="F:kinase activity"/>
    <property type="evidence" value="ECO:0007669"/>
    <property type="project" value="UniProtKB-KW"/>
</dbReference>
<dbReference type="Pfam" id="PF07005">
    <property type="entry name" value="SBD_N"/>
    <property type="match status" value="1"/>
</dbReference>
<dbReference type="EMBL" id="JACOQE010000005">
    <property type="protein sequence ID" value="MBC5740834.1"/>
    <property type="molecule type" value="Genomic_DNA"/>
</dbReference>
<dbReference type="Proteomes" id="UP000633936">
    <property type="component" value="Unassembled WGS sequence"/>
</dbReference>
<dbReference type="SUPFAM" id="SSF142764">
    <property type="entry name" value="YgbK-like"/>
    <property type="match status" value="1"/>
</dbReference>
<evidence type="ECO:0000259" key="7">
    <source>
        <dbReference type="Pfam" id="PF07005"/>
    </source>
</evidence>
<keyword evidence="5" id="KW-0067">ATP-binding</keyword>
<dbReference type="Gene3D" id="3.40.980.20">
    <property type="entry name" value="Four-carbon acid sugar kinase, nucleotide binding domain"/>
    <property type="match status" value="1"/>
</dbReference>
<evidence type="ECO:0000256" key="1">
    <source>
        <dbReference type="ARBA" id="ARBA00005715"/>
    </source>
</evidence>
<evidence type="ECO:0000313" key="10">
    <source>
        <dbReference type="Proteomes" id="UP000633936"/>
    </source>
</evidence>
<comment type="caution">
    <text evidence="9">The sequence shown here is derived from an EMBL/GenBank/DDBJ whole genome shotgun (WGS) entry which is preliminary data.</text>
</comment>
<evidence type="ECO:0000256" key="2">
    <source>
        <dbReference type="ARBA" id="ARBA00022679"/>
    </source>
</evidence>
<keyword evidence="6" id="KW-0119">Carbohydrate metabolism</keyword>
<dbReference type="InterPro" id="IPR010737">
    <property type="entry name" value="4-carb_acid_sugar_kinase_N"/>
</dbReference>
<comment type="similarity">
    <text evidence="1">Belongs to the four-carbon acid sugar kinase family.</text>
</comment>
<dbReference type="Pfam" id="PF17042">
    <property type="entry name" value="NBD_C"/>
    <property type="match status" value="1"/>
</dbReference>
<reference evidence="9 10" key="1">
    <citation type="submission" date="2020-08" db="EMBL/GenBank/DDBJ databases">
        <title>Genome public.</title>
        <authorList>
            <person name="Liu C."/>
            <person name="Sun Q."/>
        </authorList>
    </citation>
    <scope>NUCLEOTIDE SEQUENCE [LARGE SCALE GENOMIC DNA]</scope>
    <source>
        <strain evidence="9 10">27-44</strain>
    </source>
</reference>
<protein>
    <submittedName>
        <fullName evidence="9">Four-carbon acid sugar kinase family protein</fullName>
    </submittedName>
</protein>
<accession>A0ABR7I2V1</accession>
<feature type="domain" description="Four-carbon acid sugar kinase nucleotide binding" evidence="8">
    <location>
        <begin position="267"/>
        <end position="440"/>
    </location>
</feature>
<evidence type="ECO:0000256" key="4">
    <source>
        <dbReference type="ARBA" id="ARBA00022777"/>
    </source>
</evidence>